<dbReference type="HOGENOM" id="CLU_3027131_0_0_5"/>
<accession>B1ZDG4</accession>
<evidence type="ECO:0000313" key="3">
    <source>
        <dbReference type="Proteomes" id="UP000007136"/>
    </source>
</evidence>
<dbReference type="AlphaFoldDB" id="B1ZDG4"/>
<dbReference type="Proteomes" id="UP000007136">
    <property type="component" value="Chromosome"/>
</dbReference>
<keyword evidence="1" id="KW-0472">Membrane</keyword>
<organism evidence="2 3">
    <name type="scientific">Methylorubrum populi (strain ATCC BAA-705 / NCIMB 13946 / BJ001)</name>
    <name type="common">Methylobacterium populi</name>
    <dbReference type="NCBI Taxonomy" id="441620"/>
    <lineage>
        <taxon>Bacteria</taxon>
        <taxon>Pseudomonadati</taxon>
        <taxon>Pseudomonadota</taxon>
        <taxon>Alphaproteobacteria</taxon>
        <taxon>Hyphomicrobiales</taxon>
        <taxon>Methylobacteriaceae</taxon>
        <taxon>Methylorubrum</taxon>
    </lineage>
</organism>
<gene>
    <name evidence="2" type="ordered locus">Mpop_1337</name>
</gene>
<sequence length="55" mass="5836">MPQRSGTLGPEALPSLAIELNQILALNAISATQFVCLAGLLAEAHFRGAHMKSLY</sequence>
<keyword evidence="1" id="KW-1133">Transmembrane helix</keyword>
<evidence type="ECO:0000256" key="1">
    <source>
        <dbReference type="SAM" id="Phobius"/>
    </source>
</evidence>
<protein>
    <submittedName>
        <fullName evidence="2">Uncharacterized protein</fullName>
    </submittedName>
</protein>
<dbReference type="KEGG" id="mpo:Mpop_1337"/>
<feature type="transmembrane region" description="Helical" evidence="1">
    <location>
        <begin position="20"/>
        <end position="42"/>
    </location>
</feature>
<evidence type="ECO:0000313" key="2">
    <source>
        <dbReference type="EMBL" id="ACB79507.1"/>
    </source>
</evidence>
<keyword evidence="1" id="KW-0812">Transmembrane</keyword>
<proteinExistence type="predicted"/>
<dbReference type="EMBL" id="CP001029">
    <property type="protein sequence ID" value="ACB79507.1"/>
    <property type="molecule type" value="Genomic_DNA"/>
</dbReference>
<name>B1ZDG4_METPB</name>
<reference evidence="2" key="1">
    <citation type="submission" date="2008-04" db="EMBL/GenBank/DDBJ databases">
        <title>Complete sequence of chromosome of Methylobacterium populi BJ001.</title>
        <authorList>
            <consortium name="US DOE Joint Genome Institute"/>
            <person name="Copeland A."/>
            <person name="Lucas S."/>
            <person name="Lapidus A."/>
            <person name="Glavina del Rio T."/>
            <person name="Dalin E."/>
            <person name="Tice H."/>
            <person name="Bruce D."/>
            <person name="Goodwin L."/>
            <person name="Pitluck S."/>
            <person name="Chertkov O."/>
            <person name="Brettin T."/>
            <person name="Detter J.C."/>
            <person name="Han C."/>
            <person name="Kuske C.R."/>
            <person name="Schmutz J."/>
            <person name="Larimer F."/>
            <person name="Land M."/>
            <person name="Hauser L."/>
            <person name="Kyrpides N."/>
            <person name="Mikhailova N."/>
            <person name="Marx C."/>
            <person name="Richardson P."/>
        </authorList>
    </citation>
    <scope>NUCLEOTIDE SEQUENCE [LARGE SCALE GENOMIC DNA]</scope>
    <source>
        <strain evidence="2">BJ001</strain>
    </source>
</reference>
<dbReference type="STRING" id="441620.Mpop_1337"/>